<dbReference type="Gene3D" id="3.30.70.330">
    <property type="match status" value="4"/>
</dbReference>
<evidence type="ECO:0000256" key="2">
    <source>
        <dbReference type="ARBA" id="ARBA00004496"/>
    </source>
</evidence>
<dbReference type="FunFam" id="3.30.70.330:FF:000285">
    <property type="entry name" value="Polyadenylate-binding protein"/>
    <property type="match status" value="1"/>
</dbReference>
<keyword evidence="7" id="KW-0810">Translation regulation</keyword>
<evidence type="ECO:0000256" key="3">
    <source>
        <dbReference type="ARBA" id="ARBA00008557"/>
    </source>
</evidence>
<keyword evidence="12" id="KW-1185">Reference proteome</keyword>
<dbReference type="CDD" id="cd12381">
    <property type="entry name" value="RRM4_I_PABPs"/>
    <property type="match status" value="1"/>
</dbReference>
<comment type="subcellular location">
    <subcellularLocation>
        <location evidence="2 10">Cytoplasm</location>
    </subcellularLocation>
    <subcellularLocation>
        <location evidence="1">Nucleus</location>
    </subcellularLocation>
</comment>
<dbReference type="PROSITE" id="PS51309">
    <property type="entry name" value="PABC"/>
    <property type="match status" value="1"/>
</dbReference>
<dbReference type="Pfam" id="PF00076">
    <property type="entry name" value="RRM_1"/>
    <property type="match status" value="4"/>
</dbReference>
<dbReference type="FunFam" id="3.30.70.330:FF:000239">
    <property type="entry name" value="Polyadenylate-binding protein"/>
    <property type="match status" value="1"/>
</dbReference>
<dbReference type="GO" id="GO:0005634">
    <property type="term" value="C:nucleus"/>
    <property type="evidence" value="ECO:0007669"/>
    <property type="project" value="UniProtKB-SubCell"/>
</dbReference>
<dbReference type="InterPro" id="IPR035979">
    <property type="entry name" value="RBD_domain_sf"/>
</dbReference>
<keyword evidence="9" id="KW-0539">Nucleus</keyword>
<dbReference type="NCBIfam" id="TIGR01628">
    <property type="entry name" value="PABP-1234"/>
    <property type="match status" value="1"/>
</dbReference>
<evidence type="ECO:0000256" key="9">
    <source>
        <dbReference type="ARBA" id="ARBA00023242"/>
    </source>
</evidence>
<dbReference type="FunFam" id="3.30.70.330:FF:000217">
    <property type="entry name" value="Polyadenylate-binding protein"/>
    <property type="match status" value="1"/>
</dbReference>
<dbReference type="InterPro" id="IPR000504">
    <property type="entry name" value="RRM_dom"/>
</dbReference>
<evidence type="ECO:0000256" key="1">
    <source>
        <dbReference type="ARBA" id="ARBA00004123"/>
    </source>
</evidence>
<dbReference type="GO" id="GO:0006417">
    <property type="term" value="P:regulation of translation"/>
    <property type="evidence" value="ECO:0007669"/>
    <property type="project" value="UniProtKB-KW"/>
</dbReference>
<evidence type="ECO:0000256" key="6">
    <source>
        <dbReference type="ARBA" id="ARBA00022737"/>
    </source>
</evidence>
<organism evidence="12 13">
    <name type="scientific">Nelumbo nucifera</name>
    <name type="common">Sacred lotus</name>
    <dbReference type="NCBI Taxonomy" id="4432"/>
    <lineage>
        <taxon>Eukaryota</taxon>
        <taxon>Viridiplantae</taxon>
        <taxon>Streptophyta</taxon>
        <taxon>Embryophyta</taxon>
        <taxon>Tracheophyta</taxon>
        <taxon>Spermatophyta</taxon>
        <taxon>Magnoliopsida</taxon>
        <taxon>Proteales</taxon>
        <taxon>Nelumbonaceae</taxon>
        <taxon>Nelumbo</taxon>
    </lineage>
</organism>
<dbReference type="FunFam" id="1.10.1900.10:FF:000003">
    <property type="entry name" value="Polyadenylate-binding protein"/>
    <property type="match status" value="1"/>
</dbReference>
<dbReference type="InterPro" id="IPR045305">
    <property type="entry name" value="RRM2_I_PABPs"/>
</dbReference>
<evidence type="ECO:0000256" key="5">
    <source>
        <dbReference type="ARBA" id="ARBA00022581"/>
    </source>
</evidence>
<dbReference type="InterPro" id="IPR003954">
    <property type="entry name" value="RRM_euk-type"/>
</dbReference>
<dbReference type="InterPro" id="IPR002004">
    <property type="entry name" value="PABP_HYD_C"/>
</dbReference>
<name>A0A1U8Q5B6_NELNU</name>
<dbReference type="InterPro" id="IPR034364">
    <property type="entry name" value="PABP_RRM1"/>
</dbReference>
<dbReference type="FunFam" id="3.30.70.330:FF:000648">
    <property type="entry name" value="Polyadenylate-binding protein"/>
    <property type="match status" value="1"/>
</dbReference>
<sequence>MASVPPPTAQPIQQQSQQQQQQPPQVQTPVAFTNASLYVGDLDPSVGEAQLYDLFSQVAPVVSVRVCRDQIRRVSLGYGYVNYNNHQDATNALELLNFTPINGKPIRIMFSHRDPSIRKSGYANVFIKNLDTSIDNKALHDIFASFGTVLSCKVATDNNAQSKGYGFVQFDQEEAAQKAIKQLNGMLINDKQVYVGLFVRRQERDRTNGSSRFTNVYVKNLSEAITDEDLKKVFGAYGPITSALVMKDSNGKSRSFGFVNFQNPDDAASAVEKLNGTTYDDKVWYVGKAQKKSEREAELKAKYEQERNGRLEKLQGANLYLKNLDDTIDDEKLKELFSEFGTITSCKVMLDPQGLSKGSGFVAFSTPEEATRAVNEMNGKMIGRKPLYVAVAQRKEERKARLQAHFAQIRAPGGMAPVPSGMPGFHPGGPRLTPQQLYFGQGTGLIPPQPAGYGFQQQLLPGIRPGVAPNFIMPYHLQRQGQPGQRMGLRRGGTPQQMQQQRNANQSFRFMPNARNGVEPSMVPQGLMGPMMPLPLDVSGMPVSPMDVSRPGPVPITTLASALASASPEHQRLMLGEQLFPLVERIEHDLAGKVTGMLLEMDQTEVLHLIESPDALKKKVAEALDVLRLAATGSDASDQLGSLSLND</sequence>
<feature type="compositionally biased region" description="Low complexity" evidence="11">
    <location>
        <begin position="10"/>
        <end position="26"/>
    </location>
</feature>
<feature type="region of interest" description="Disordered" evidence="11">
    <location>
        <begin position="1"/>
        <end position="26"/>
    </location>
</feature>
<reference evidence="13" key="1">
    <citation type="submission" date="2025-08" db="UniProtKB">
        <authorList>
            <consortium name="RefSeq"/>
        </authorList>
    </citation>
    <scope>IDENTIFICATION</scope>
</reference>
<dbReference type="SMART" id="SM00360">
    <property type="entry name" value="RRM"/>
    <property type="match status" value="4"/>
</dbReference>
<dbReference type="SUPFAM" id="SSF63570">
    <property type="entry name" value="PABC (PABP) domain"/>
    <property type="match status" value="1"/>
</dbReference>
<evidence type="ECO:0000313" key="13">
    <source>
        <dbReference type="RefSeq" id="XP_019053792.1"/>
    </source>
</evidence>
<dbReference type="GO" id="GO:0005737">
    <property type="term" value="C:cytoplasm"/>
    <property type="evidence" value="ECO:0007669"/>
    <property type="project" value="UniProtKB-SubCell"/>
</dbReference>
<dbReference type="OrthoDB" id="19742at2759"/>
<dbReference type="CDD" id="cd12380">
    <property type="entry name" value="RRM3_I_PABPs"/>
    <property type="match status" value="1"/>
</dbReference>
<dbReference type="CDD" id="cd12379">
    <property type="entry name" value="RRM2_I_PABPs"/>
    <property type="match status" value="1"/>
</dbReference>
<evidence type="ECO:0000256" key="10">
    <source>
        <dbReference type="RuleBase" id="RU362004"/>
    </source>
</evidence>
<dbReference type="RefSeq" id="XP_019053792.1">
    <property type="nucleotide sequence ID" value="XM_019198247.1"/>
</dbReference>
<dbReference type="GeneID" id="104600166"/>
<comment type="similarity">
    <text evidence="3 10">Belongs to the polyadenylate-binding protein type-1 family.</text>
</comment>
<proteinExistence type="inferred from homology"/>
<keyword evidence="6" id="KW-0677">Repeat</keyword>
<dbReference type="CDD" id="cd12378">
    <property type="entry name" value="RRM1_I_PABPs"/>
    <property type="match status" value="1"/>
</dbReference>
<dbReference type="Pfam" id="PF00658">
    <property type="entry name" value="MLLE"/>
    <property type="match status" value="1"/>
</dbReference>
<keyword evidence="8 10" id="KW-0694">RNA-binding</keyword>
<evidence type="ECO:0000256" key="7">
    <source>
        <dbReference type="ARBA" id="ARBA00022845"/>
    </source>
</evidence>
<keyword evidence="5" id="KW-0945">Host-virus interaction</keyword>
<dbReference type="InterPro" id="IPR012677">
    <property type="entry name" value="Nucleotide-bd_a/b_plait_sf"/>
</dbReference>
<protein>
    <recommendedName>
        <fullName evidence="10">Polyadenylate-binding protein</fullName>
        <shortName evidence="10">PABP</shortName>
    </recommendedName>
</protein>
<dbReference type="PROSITE" id="PS50102">
    <property type="entry name" value="RRM"/>
    <property type="match status" value="4"/>
</dbReference>
<evidence type="ECO:0000256" key="8">
    <source>
        <dbReference type="ARBA" id="ARBA00022884"/>
    </source>
</evidence>
<dbReference type="PANTHER" id="PTHR24012">
    <property type="entry name" value="RNA BINDING PROTEIN"/>
    <property type="match status" value="1"/>
</dbReference>
<dbReference type="SUPFAM" id="SSF54928">
    <property type="entry name" value="RNA-binding domain, RBD"/>
    <property type="match status" value="2"/>
</dbReference>
<dbReference type="SMART" id="SM00361">
    <property type="entry name" value="RRM_1"/>
    <property type="match status" value="3"/>
</dbReference>
<evidence type="ECO:0000313" key="12">
    <source>
        <dbReference type="Proteomes" id="UP000189703"/>
    </source>
</evidence>
<dbReference type="GO" id="GO:0003723">
    <property type="term" value="F:RNA binding"/>
    <property type="evidence" value="ECO:0007669"/>
    <property type="project" value="UniProtKB-UniRule"/>
</dbReference>
<dbReference type="AlphaFoldDB" id="A0A1U8Q5B6"/>
<dbReference type="Proteomes" id="UP000189703">
    <property type="component" value="Unplaced"/>
</dbReference>
<dbReference type="SMART" id="SM00517">
    <property type="entry name" value="PolyA"/>
    <property type="match status" value="1"/>
</dbReference>
<dbReference type="GO" id="GO:0061013">
    <property type="term" value="P:regulation of mRNA catabolic process"/>
    <property type="evidence" value="ECO:0007669"/>
    <property type="project" value="UniProtKB-ARBA"/>
</dbReference>
<dbReference type="InterPro" id="IPR006515">
    <property type="entry name" value="PABP_1234"/>
</dbReference>
<comment type="function">
    <text evidence="10">Binds the poly(A) tail of mRNA.</text>
</comment>
<keyword evidence="4 10" id="KW-0963">Cytoplasm</keyword>
<dbReference type="InterPro" id="IPR036053">
    <property type="entry name" value="PABP-dom"/>
</dbReference>
<evidence type="ECO:0000256" key="11">
    <source>
        <dbReference type="SAM" id="MobiDB-lite"/>
    </source>
</evidence>
<accession>A0A1U8Q5B6</accession>
<gene>
    <name evidence="13" type="primary">LOC104600166</name>
</gene>
<evidence type="ECO:0000256" key="4">
    <source>
        <dbReference type="ARBA" id="ARBA00022490"/>
    </source>
</evidence>
<dbReference type="Gene3D" id="1.10.1900.10">
    <property type="entry name" value="c-terminal domain of poly(a) binding protein"/>
    <property type="match status" value="1"/>
</dbReference>